<dbReference type="AlphaFoldDB" id="A0AAW9D6E0"/>
<dbReference type="Proteomes" id="UP001272137">
    <property type="component" value="Unassembled WGS sequence"/>
</dbReference>
<accession>A0AAW9D6E0</accession>
<name>A0AAW9D6E0_BURTH</name>
<evidence type="ECO:0000313" key="3">
    <source>
        <dbReference type="Proteomes" id="UP001272137"/>
    </source>
</evidence>
<feature type="compositionally biased region" description="Low complexity" evidence="1">
    <location>
        <begin position="15"/>
        <end position="28"/>
    </location>
</feature>
<proteinExistence type="predicted"/>
<gene>
    <name evidence="2" type="ORF">C7S16_0145</name>
</gene>
<feature type="region of interest" description="Disordered" evidence="1">
    <location>
        <begin position="1"/>
        <end position="30"/>
    </location>
</feature>
<protein>
    <submittedName>
        <fullName evidence="2">Uncharacterized protein</fullName>
    </submittedName>
</protein>
<evidence type="ECO:0000313" key="2">
    <source>
        <dbReference type="EMBL" id="MDW9257554.1"/>
    </source>
</evidence>
<sequence length="87" mass="9259">MKASIPSRCGRRHCAATTRGPRAPGARRVATDARRAARRTQLEQSSMLKTGADTGFHRRPRALLRASGSGRDACRARGIAACAAGRT</sequence>
<evidence type="ECO:0000256" key="1">
    <source>
        <dbReference type="SAM" id="MobiDB-lite"/>
    </source>
</evidence>
<organism evidence="2 3">
    <name type="scientific">Burkholderia thailandensis</name>
    <dbReference type="NCBI Taxonomy" id="57975"/>
    <lineage>
        <taxon>Bacteria</taxon>
        <taxon>Pseudomonadati</taxon>
        <taxon>Pseudomonadota</taxon>
        <taxon>Betaproteobacteria</taxon>
        <taxon>Burkholderiales</taxon>
        <taxon>Burkholderiaceae</taxon>
        <taxon>Burkholderia</taxon>
        <taxon>pseudomallei group</taxon>
    </lineage>
</organism>
<reference evidence="2" key="1">
    <citation type="submission" date="2018-08" db="EMBL/GenBank/DDBJ databases">
        <title>Identification of Burkholderia cepacia strains that express a Burkholderia pseudomallei-like capsular polysaccharide.</title>
        <authorList>
            <person name="Burtnick M.N."/>
            <person name="Vongsouvath M."/>
            <person name="Newton P."/>
            <person name="Wuthiekanun V."/>
            <person name="Limmathurotsakul D."/>
            <person name="Brett P.J."/>
            <person name="Chantratita N."/>
            <person name="Dance D.A."/>
        </authorList>
    </citation>
    <scope>NUCLEOTIDE SEQUENCE</scope>
    <source>
        <strain evidence="2">SBXCC001</strain>
    </source>
</reference>
<comment type="caution">
    <text evidence="2">The sequence shown here is derived from an EMBL/GenBank/DDBJ whole genome shotgun (WGS) entry which is preliminary data.</text>
</comment>
<dbReference type="EMBL" id="QXCT01000002">
    <property type="protein sequence ID" value="MDW9257554.1"/>
    <property type="molecule type" value="Genomic_DNA"/>
</dbReference>